<comment type="similarity">
    <text evidence="2 6">Belongs to the adaptor complexes small subunit family.</text>
</comment>
<evidence type="ECO:0000256" key="1">
    <source>
        <dbReference type="ARBA" id="ARBA00004308"/>
    </source>
</evidence>
<dbReference type="Pfam" id="PF01217">
    <property type="entry name" value="Clat_adaptor_s"/>
    <property type="match status" value="1"/>
</dbReference>
<accession>A0A4P9YJ74</accession>
<dbReference type="AlphaFoldDB" id="A0A4P9YJ74"/>
<dbReference type="PANTHER" id="PTHR11753">
    <property type="entry name" value="ADAPTOR COMPLEXES SMALL SUBUNIT FAMILY"/>
    <property type="match status" value="1"/>
</dbReference>
<evidence type="ECO:0000313" key="8">
    <source>
        <dbReference type="EMBL" id="RKP19647.1"/>
    </source>
</evidence>
<keyword evidence="5 6" id="KW-0472">Membrane</keyword>
<organism evidence="8 9">
    <name type="scientific">Rozella allomycis (strain CSF55)</name>
    <dbReference type="NCBI Taxonomy" id="988480"/>
    <lineage>
        <taxon>Eukaryota</taxon>
        <taxon>Fungi</taxon>
        <taxon>Fungi incertae sedis</taxon>
        <taxon>Cryptomycota</taxon>
        <taxon>Cryptomycota incertae sedis</taxon>
        <taxon>Rozella</taxon>
    </lineage>
</organism>
<keyword evidence="4 6" id="KW-0653">Protein transport</keyword>
<proteinExistence type="inferred from homology"/>
<feature type="domain" description="AP complex mu/sigma subunit" evidence="7">
    <location>
        <begin position="1"/>
        <end position="143"/>
    </location>
</feature>
<reference evidence="9" key="1">
    <citation type="journal article" date="2018" name="Nat. Microbiol.">
        <title>Leveraging single-cell genomics to expand the fungal tree of life.</title>
        <authorList>
            <person name="Ahrendt S.R."/>
            <person name="Quandt C.A."/>
            <person name="Ciobanu D."/>
            <person name="Clum A."/>
            <person name="Salamov A."/>
            <person name="Andreopoulos B."/>
            <person name="Cheng J.F."/>
            <person name="Woyke T."/>
            <person name="Pelin A."/>
            <person name="Henrissat B."/>
            <person name="Reynolds N.K."/>
            <person name="Benny G.L."/>
            <person name="Smith M.E."/>
            <person name="James T.Y."/>
            <person name="Grigoriev I.V."/>
        </authorList>
    </citation>
    <scope>NUCLEOTIDE SEQUENCE [LARGE SCALE GENOMIC DNA]</scope>
    <source>
        <strain evidence="9">CSF55</strain>
    </source>
</reference>
<evidence type="ECO:0000259" key="7">
    <source>
        <dbReference type="Pfam" id="PF01217"/>
    </source>
</evidence>
<dbReference type="EMBL" id="ML005187">
    <property type="protein sequence ID" value="RKP19647.1"/>
    <property type="molecule type" value="Genomic_DNA"/>
</dbReference>
<evidence type="ECO:0000256" key="5">
    <source>
        <dbReference type="ARBA" id="ARBA00023136"/>
    </source>
</evidence>
<dbReference type="Proteomes" id="UP000281549">
    <property type="component" value="Unassembled WGS sequence"/>
</dbReference>
<dbReference type="InterPro" id="IPR022775">
    <property type="entry name" value="AP_mu_sigma_su"/>
</dbReference>
<protein>
    <recommendedName>
        <fullName evidence="6">AP complex subunit sigma</fullName>
    </recommendedName>
</protein>
<keyword evidence="3 6" id="KW-0813">Transport</keyword>
<evidence type="ECO:0000256" key="4">
    <source>
        <dbReference type="ARBA" id="ARBA00022927"/>
    </source>
</evidence>
<name>A0A4P9YJ74_ROZAC</name>
<gene>
    <name evidence="8" type="ORF">ROZALSC1DRAFT_13758</name>
</gene>
<dbReference type="SUPFAM" id="SSF64356">
    <property type="entry name" value="SNARE-like"/>
    <property type="match status" value="1"/>
</dbReference>
<evidence type="ECO:0000256" key="3">
    <source>
        <dbReference type="ARBA" id="ARBA00022448"/>
    </source>
</evidence>
<evidence type="ECO:0000256" key="2">
    <source>
        <dbReference type="ARBA" id="ARBA00006972"/>
    </source>
</evidence>
<dbReference type="GO" id="GO:0006886">
    <property type="term" value="P:intracellular protein transport"/>
    <property type="evidence" value="ECO:0007669"/>
    <property type="project" value="UniProtKB-UniRule"/>
</dbReference>
<dbReference type="InterPro" id="IPR011012">
    <property type="entry name" value="Longin-like_dom_sf"/>
</dbReference>
<sequence>MLYSLLIFNNAGKPRYTLFSKAFKDKKWDEKNVFQAVYNAVSQRSETCCNFINGNIILNDDHATIVYRSFATLYIVVIVDGNENHLAILDFIQILVETLDKHFGNVSELDVIFNFEKVSSVINEMICGGIICETDSDNVIQALE</sequence>
<dbReference type="PIRSF" id="PIRSF015588">
    <property type="entry name" value="AP_complex_sigma"/>
    <property type="match status" value="1"/>
</dbReference>
<dbReference type="Gene3D" id="3.30.450.60">
    <property type="match status" value="1"/>
</dbReference>
<dbReference type="GO" id="GO:0012505">
    <property type="term" value="C:endomembrane system"/>
    <property type="evidence" value="ECO:0007669"/>
    <property type="project" value="UniProtKB-SubCell"/>
</dbReference>
<evidence type="ECO:0000313" key="9">
    <source>
        <dbReference type="Proteomes" id="UP000281549"/>
    </source>
</evidence>
<evidence type="ECO:0000256" key="6">
    <source>
        <dbReference type="PIRNR" id="PIRNR015588"/>
    </source>
</evidence>
<dbReference type="InterPro" id="IPR016635">
    <property type="entry name" value="AP_complex_ssu"/>
</dbReference>
<comment type="subcellular location">
    <subcellularLocation>
        <location evidence="1">Endomembrane system</location>
    </subcellularLocation>
</comment>